<reference evidence="1 2" key="1">
    <citation type="submission" date="2012-05" db="EMBL/GenBank/DDBJ databases">
        <title>Genome sequence of Helicobacter pylori Hp P-13b.</title>
        <authorList>
            <person name="Blanchard T.G."/>
            <person name="Czinn S.J."/>
            <person name="McCracken C."/>
            <person name="Abolude K."/>
            <person name="Maroo A."/>
            <person name="Santana-Cruz I."/>
            <person name="Tallon L.J."/>
            <person name="Ficke F.W.F."/>
        </authorList>
    </citation>
    <scope>NUCLEOTIDE SEQUENCE [LARGE SCALE GENOMIC DNA]</scope>
    <source>
        <strain evidence="1 2">Hp P-13b</strain>
    </source>
</reference>
<dbReference type="RefSeq" id="WP_000659700.1">
    <property type="nucleotide sequence ID" value="NZ_AKQI01000008.1"/>
</dbReference>
<dbReference type="EMBL" id="AKQI01000008">
    <property type="protein sequence ID" value="EJC30601.1"/>
    <property type="molecule type" value="Genomic_DNA"/>
</dbReference>
<organism evidence="1 2">
    <name type="scientific">Helicobacter pylori Hp P-13b</name>
    <dbReference type="NCBI Taxonomy" id="992107"/>
    <lineage>
        <taxon>Bacteria</taxon>
        <taxon>Pseudomonadati</taxon>
        <taxon>Campylobacterota</taxon>
        <taxon>Epsilonproteobacteria</taxon>
        <taxon>Campylobacterales</taxon>
        <taxon>Helicobacteraceae</taxon>
        <taxon>Helicobacter</taxon>
    </lineage>
</organism>
<comment type="caution">
    <text evidence="1">The sequence shown here is derived from an EMBL/GenBank/DDBJ whole genome shotgun (WGS) entry which is preliminary data.</text>
</comment>
<name>A0ABC9QQ66_HELPX</name>
<dbReference type="AlphaFoldDB" id="A0ABC9QQ66"/>
<evidence type="ECO:0000313" key="1">
    <source>
        <dbReference type="EMBL" id="EJC30601.1"/>
    </source>
</evidence>
<dbReference type="Proteomes" id="UP000003392">
    <property type="component" value="Unassembled WGS sequence"/>
</dbReference>
<keyword evidence="1" id="KW-0540">Nuclease</keyword>
<sequence length="78" mass="9268">MKEKFDSNEYVFSDEELERIIEISPQQHKDSLCGNDRFIKKVENSVELLQLNDNPKARQIKLSYISISYKPYPKPYQT</sequence>
<dbReference type="GO" id="GO:0004519">
    <property type="term" value="F:endonuclease activity"/>
    <property type="evidence" value="ECO:0007669"/>
    <property type="project" value="UniProtKB-KW"/>
</dbReference>
<evidence type="ECO:0000313" key="2">
    <source>
        <dbReference type="Proteomes" id="UP000003392"/>
    </source>
</evidence>
<keyword evidence="1" id="KW-0255">Endonuclease</keyword>
<gene>
    <name evidence="1" type="ORF">HPHPP13B_1644</name>
</gene>
<accession>A0ABC9QQ66</accession>
<protein>
    <submittedName>
        <fullName evidence="1">Endonuclease</fullName>
    </submittedName>
</protein>
<keyword evidence="1" id="KW-0378">Hydrolase</keyword>
<proteinExistence type="predicted"/>